<sequence>MNFNVGGPLHFVYSTLSSSSFEDNNEDGVQLMDDLQAIDAKEEAMIKHQKNLILKLTAVFRMLAYRLSANATDEFIKI</sequence>
<comment type="caution">
    <text evidence="1">The sequence shown here is derived from an EMBL/GenBank/DDBJ whole genome shotgun (WGS) entry which is preliminary data.</text>
</comment>
<evidence type="ECO:0000313" key="2">
    <source>
        <dbReference type="Proteomes" id="UP001280121"/>
    </source>
</evidence>
<reference evidence="1" key="1">
    <citation type="journal article" date="2023" name="Plant J.">
        <title>Genome sequences and population genomics provide insights into the demographic history, inbreeding, and mutation load of two 'living fossil' tree species of Dipteronia.</title>
        <authorList>
            <person name="Feng Y."/>
            <person name="Comes H.P."/>
            <person name="Chen J."/>
            <person name="Zhu S."/>
            <person name="Lu R."/>
            <person name="Zhang X."/>
            <person name="Li P."/>
            <person name="Qiu J."/>
            <person name="Olsen K.M."/>
            <person name="Qiu Y."/>
        </authorList>
    </citation>
    <scope>NUCLEOTIDE SEQUENCE</scope>
    <source>
        <strain evidence="1">KIB01</strain>
    </source>
</reference>
<evidence type="ECO:0000313" key="1">
    <source>
        <dbReference type="EMBL" id="KAK2656479.1"/>
    </source>
</evidence>
<organism evidence="1 2">
    <name type="scientific">Dipteronia dyeriana</name>
    <dbReference type="NCBI Taxonomy" id="168575"/>
    <lineage>
        <taxon>Eukaryota</taxon>
        <taxon>Viridiplantae</taxon>
        <taxon>Streptophyta</taxon>
        <taxon>Embryophyta</taxon>
        <taxon>Tracheophyta</taxon>
        <taxon>Spermatophyta</taxon>
        <taxon>Magnoliopsida</taxon>
        <taxon>eudicotyledons</taxon>
        <taxon>Gunneridae</taxon>
        <taxon>Pentapetalae</taxon>
        <taxon>rosids</taxon>
        <taxon>malvids</taxon>
        <taxon>Sapindales</taxon>
        <taxon>Sapindaceae</taxon>
        <taxon>Hippocastanoideae</taxon>
        <taxon>Acereae</taxon>
        <taxon>Dipteronia</taxon>
    </lineage>
</organism>
<keyword evidence="2" id="KW-1185">Reference proteome</keyword>
<proteinExistence type="predicted"/>
<dbReference type="EMBL" id="JANJYI010000003">
    <property type="protein sequence ID" value="KAK2656479.1"/>
    <property type="molecule type" value="Genomic_DNA"/>
</dbReference>
<gene>
    <name evidence="1" type="ORF">Ddye_009531</name>
</gene>
<name>A0AAD9XBL0_9ROSI</name>
<protein>
    <submittedName>
        <fullName evidence="1">Uncharacterized protein</fullName>
    </submittedName>
</protein>
<accession>A0AAD9XBL0</accession>
<dbReference type="AlphaFoldDB" id="A0AAD9XBL0"/>
<dbReference type="Proteomes" id="UP001280121">
    <property type="component" value="Unassembled WGS sequence"/>
</dbReference>